<proteinExistence type="predicted"/>
<dbReference type="AlphaFoldDB" id="A0A915L3Z1"/>
<evidence type="ECO:0000313" key="2">
    <source>
        <dbReference type="WBParaSite" id="nRc.2.0.1.t45222-RA"/>
    </source>
</evidence>
<name>A0A915L3Z1_ROMCU</name>
<reference evidence="2" key="1">
    <citation type="submission" date="2022-11" db="UniProtKB">
        <authorList>
            <consortium name="WormBaseParasite"/>
        </authorList>
    </citation>
    <scope>IDENTIFICATION</scope>
</reference>
<organism evidence="1 2">
    <name type="scientific">Romanomermis culicivorax</name>
    <name type="common">Nematode worm</name>
    <dbReference type="NCBI Taxonomy" id="13658"/>
    <lineage>
        <taxon>Eukaryota</taxon>
        <taxon>Metazoa</taxon>
        <taxon>Ecdysozoa</taxon>
        <taxon>Nematoda</taxon>
        <taxon>Enoplea</taxon>
        <taxon>Dorylaimia</taxon>
        <taxon>Mermithida</taxon>
        <taxon>Mermithoidea</taxon>
        <taxon>Mermithidae</taxon>
        <taxon>Romanomermis</taxon>
    </lineage>
</organism>
<evidence type="ECO:0000313" key="1">
    <source>
        <dbReference type="Proteomes" id="UP000887565"/>
    </source>
</evidence>
<accession>A0A915L3Z1</accession>
<sequence>MKLFNNSRMLVLEQQLVKWPRHRTAVFDIQQLTPNSQDFQIGILGIPHRHTPTWTNPIGSSGSSQPNIVFNDRKMKASNVGTRTRPRVHRLYGLHTVGLDSDLGLALGLGLGLALGLTIPIDKKT</sequence>
<protein>
    <submittedName>
        <fullName evidence="2">Uncharacterized protein</fullName>
    </submittedName>
</protein>
<dbReference type="Proteomes" id="UP000887565">
    <property type="component" value="Unplaced"/>
</dbReference>
<keyword evidence="1" id="KW-1185">Reference proteome</keyword>
<dbReference type="WBParaSite" id="nRc.2.0.1.t45222-RA">
    <property type="protein sequence ID" value="nRc.2.0.1.t45222-RA"/>
    <property type="gene ID" value="nRc.2.0.1.g45222"/>
</dbReference>